<feature type="transmembrane region" description="Helical" evidence="2">
    <location>
        <begin position="198"/>
        <end position="222"/>
    </location>
</feature>
<evidence type="ECO:0008006" key="5">
    <source>
        <dbReference type="Google" id="ProtNLM"/>
    </source>
</evidence>
<dbReference type="AlphaFoldDB" id="A0AAD3T9D7"/>
<keyword evidence="2" id="KW-0472">Membrane</keyword>
<dbReference type="EMBL" id="BSYO01000030">
    <property type="protein sequence ID" value="GMH26090.1"/>
    <property type="molecule type" value="Genomic_DNA"/>
</dbReference>
<evidence type="ECO:0000313" key="3">
    <source>
        <dbReference type="EMBL" id="GMH26090.1"/>
    </source>
</evidence>
<gene>
    <name evidence="3" type="ORF">Nepgr_027933</name>
</gene>
<keyword evidence="2" id="KW-0812">Transmembrane</keyword>
<dbReference type="InterPro" id="IPR040283">
    <property type="entry name" value="DDB_G0292058-like"/>
</dbReference>
<protein>
    <recommendedName>
        <fullName evidence="5">Transmembrane protein</fullName>
    </recommendedName>
</protein>
<evidence type="ECO:0000256" key="1">
    <source>
        <dbReference type="SAM" id="MobiDB-lite"/>
    </source>
</evidence>
<feature type="transmembrane region" description="Helical" evidence="2">
    <location>
        <begin position="155"/>
        <end position="177"/>
    </location>
</feature>
<organism evidence="3 4">
    <name type="scientific">Nepenthes gracilis</name>
    <name type="common">Slender pitcher plant</name>
    <dbReference type="NCBI Taxonomy" id="150966"/>
    <lineage>
        <taxon>Eukaryota</taxon>
        <taxon>Viridiplantae</taxon>
        <taxon>Streptophyta</taxon>
        <taxon>Embryophyta</taxon>
        <taxon>Tracheophyta</taxon>
        <taxon>Spermatophyta</taxon>
        <taxon>Magnoliopsida</taxon>
        <taxon>eudicotyledons</taxon>
        <taxon>Gunneridae</taxon>
        <taxon>Pentapetalae</taxon>
        <taxon>Caryophyllales</taxon>
        <taxon>Nepenthaceae</taxon>
        <taxon>Nepenthes</taxon>
    </lineage>
</organism>
<keyword evidence="4" id="KW-1185">Reference proteome</keyword>
<feature type="transmembrane region" description="Helical" evidence="2">
    <location>
        <begin position="539"/>
        <end position="560"/>
    </location>
</feature>
<proteinExistence type="predicted"/>
<feature type="region of interest" description="Disordered" evidence="1">
    <location>
        <begin position="568"/>
        <end position="587"/>
    </location>
</feature>
<dbReference type="Proteomes" id="UP001279734">
    <property type="component" value="Unassembled WGS sequence"/>
</dbReference>
<dbReference type="PANTHER" id="PTHR31414">
    <property type="entry name" value="TRANSMEMBRANE PROTEIN DDB_G0292058"/>
    <property type="match status" value="1"/>
</dbReference>
<keyword evidence="2" id="KW-1133">Transmembrane helix</keyword>
<feature type="transmembrane region" description="Helical" evidence="2">
    <location>
        <begin position="338"/>
        <end position="362"/>
    </location>
</feature>
<accession>A0AAD3T9D7</accession>
<sequence>MKSCLRKRGFLKIFFILAGGESSRKEIYAVIEFRFGQYPLFKISCCRNLNFISGDGMDSAQRARLAAPVILLAAVVLASILSEAGGSGLVTSSTAGFEPGFLRRNLLQMQNSSNQNTTKSDDTVRVDPLHHFKKYRGGYDIRNKHYWSSTIFTGVYGFAIGLLFLLCGVLYGGYLLIRSMCHKNKGIKLGNRSPCHKQCHLWPIILATTLTILAIVTSGLALGGSTRFHSRAKTIAGIIIDTADEASRTIYNATTEIKAVSEVASNYTSGDYATFLSSKSEELDREAADIARQARKNRRLIQDGLNIVFIVTTVAVSFNLLAVLALQASGALRFRRMLLMLTILCWLLTALCWFFFGTYYFLENFSKDTCTALKDFQQNPENSSLSSILPCNDLESTTPVLRDVSKEIYDLIFQVNANISLLKSSSYPDLEYVCNPFSGPPNYQYQPENCSANTIQIGDIPQVLKMFTCLDTSNGSCKQGEVTITASEFNVIEVFTTAIQSLLDEYPEMEKLVDCQIVKDAFSEILAEHCKPWKRDAKMTWVSMLLLSVIMVALVLVWAARAHHEKARHSSEGSVRPHPTDTGSLES</sequence>
<dbReference type="GO" id="GO:0016020">
    <property type="term" value="C:membrane"/>
    <property type="evidence" value="ECO:0007669"/>
    <property type="project" value="TreeGrafter"/>
</dbReference>
<reference evidence="3" key="1">
    <citation type="submission" date="2023-05" db="EMBL/GenBank/DDBJ databases">
        <title>Nepenthes gracilis genome sequencing.</title>
        <authorList>
            <person name="Fukushima K."/>
        </authorList>
    </citation>
    <scope>NUCLEOTIDE SEQUENCE</scope>
    <source>
        <strain evidence="3">SING2019-196</strain>
    </source>
</reference>
<name>A0AAD3T9D7_NEPGR</name>
<comment type="caution">
    <text evidence="3">The sequence shown here is derived from an EMBL/GenBank/DDBJ whole genome shotgun (WGS) entry which is preliminary data.</text>
</comment>
<feature type="transmembrane region" description="Helical" evidence="2">
    <location>
        <begin position="305"/>
        <end position="326"/>
    </location>
</feature>
<dbReference type="PANTHER" id="PTHR31414:SF18">
    <property type="entry name" value="TRANSMEMBRANE PROTEIN-RELATED"/>
    <property type="match status" value="1"/>
</dbReference>
<evidence type="ECO:0000313" key="4">
    <source>
        <dbReference type="Proteomes" id="UP001279734"/>
    </source>
</evidence>
<evidence type="ECO:0000256" key="2">
    <source>
        <dbReference type="SAM" id="Phobius"/>
    </source>
</evidence>